<evidence type="ECO:0000256" key="10">
    <source>
        <dbReference type="RuleBase" id="RU364116"/>
    </source>
</evidence>
<dbReference type="AlphaFoldDB" id="A0A0B5BKX9"/>
<dbReference type="Gene3D" id="3.20.20.70">
    <property type="entry name" value="Aldolase class I"/>
    <property type="match status" value="1"/>
</dbReference>
<comment type="similarity">
    <text evidence="2">Belongs to the anaerobic coproporphyrinogen-III oxidase family. HemW subfamily.</text>
</comment>
<keyword evidence="6 10" id="KW-0479">Metal-binding</keyword>
<dbReference type="KEGG" id="gpi:GPICK_16340"/>
<dbReference type="OrthoDB" id="9808022at2"/>
<dbReference type="GO" id="GO:0051539">
    <property type="term" value="F:4 iron, 4 sulfur cluster binding"/>
    <property type="evidence" value="ECO:0007669"/>
    <property type="project" value="UniProtKB-UniRule"/>
</dbReference>
<evidence type="ECO:0000313" key="12">
    <source>
        <dbReference type="EMBL" id="AJE04731.1"/>
    </source>
</evidence>
<dbReference type="InterPro" id="IPR013785">
    <property type="entry name" value="Aldolase_TIM"/>
</dbReference>
<dbReference type="EMBL" id="CP009788">
    <property type="protein sequence ID" value="AJE04731.1"/>
    <property type="molecule type" value="Genomic_DNA"/>
</dbReference>
<dbReference type="SFLD" id="SFLDF00288">
    <property type="entry name" value="HemN-like__clustered_with_nucl"/>
    <property type="match status" value="1"/>
</dbReference>
<evidence type="ECO:0000256" key="6">
    <source>
        <dbReference type="ARBA" id="ARBA00022723"/>
    </source>
</evidence>
<dbReference type="InterPro" id="IPR010723">
    <property type="entry name" value="HemN_C"/>
</dbReference>
<dbReference type="InterPro" id="IPR006638">
    <property type="entry name" value="Elp3/MiaA/NifB-like_rSAM"/>
</dbReference>
<dbReference type="SUPFAM" id="SSF102114">
    <property type="entry name" value="Radical SAM enzymes"/>
    <property type="match status" value="1"/>
</dbReference>
<evidence type="ECO:0000256" key="1">
    <source>
        <dbReference type="ARBA" id="ARBA00001966"/>
    </source>
</evidence>
<dbReference type="RefSeq" id="WP_039744988.1">
    <property type="nucleotide sequence ID" value="NZ_CP009788.1"/>
</dbReference>
<evidence type="ECO:0000256" key="2">
    <source>
        <dbReference type="ARBA" id="ARBA00006100"/>
    </source>
</evidence>
<dbReference type="GO" id="GO:0006779">
    <property type="term" value="P:porphyrin-containing compound biosynthetic process"/>
    <property type="evidence" value="ECO:0007669"/>
    <property type="project" value="InterPro"/>
</dbReference>
<reference evidence="12 13" key="1">
    <citation type="journal article" date="2015" name="Genome Announc.">
        <title>Complete Genome of Geobacter pickeringii G13T, a Metal-Reducing Isolate from Sedimentary Kaolin Deposits.</title>
        <authorList>
            <person name="Badalamenti J.P."/>
            <person name="Bond D.R."/>
        </authorList>
    </citation>
    <scope>NUCLEOTIDE SEQUENCE [LARGE SCALE GENOMIC DNA]</scope>
    <source>
        <strain evidence="12 13">G13</strain>
    </source>
</reference>
<dbReference type="InterPro" id="IPR034505">
    <property type="entry name" value="Coproporphyrinogen-III_oxidase"/>
</dbReference>
<dbReference type="GO" id="GO:0005737">
    <property type="term" value="C:cytoplasm"/>
    <property type="evidence" value="ECO:0007669"/>
    <property type="project" value="UniProtKB-SubCell"/>
</dbReference>
<evidence type="ECO:0000256" key="5">
    <source>
        <dbReference type="ARBA" id="ARBA00022691"/>
    </source>
</evidence>
<dbReference type="NCBIfam" id="TIGR00539">
    <property type="entry name" value="hemN_rel"/>
    <property type="match status" value="1"/>
</dbReference>
<dbReference type="InterPro" id="IPR058240">
    <property type="entry name" value="rSAM_sf"/>
</dbReference>
<dbReference type="PROSITE" id="PS51918">
    <property type="entry name" value="RADICAL_SAM"/>
    <property type="match status" value="1"/>
</dbReference>
<evidence type="ECO:0000259" key="11">
    <source>
        <dbReference type="PROSITE" id="PS51918"/>
    </source>
</evidence>
<dbReference type="STRING" id="345632.GPICK_16340"/>
<keyword evidence="10" id="KW-0004">4Fe-4S</keyword>
<keyword evidence="5 10" id="KW-0949">S-adenosyl-L-methionine</keyword>
<dbReference type="SMART" id="SM00729">
    <property type="entry name" value="Elp3"/>
    <property type="match status" value="1"/>
</dbReference>
<dbReference type="Pfam" id="PF04055">
    <property type="entry name" value="Radical_SAM"/>
    <property type="match status" value="1"/>
</dbReference>
<dbReference type="InterPro" id="IPR004559">
    <property type="entry name" value="HemW-like"/>
</dbReference>
<keyword evidence="4 10" id="KW-0349">Heme</keyword>
<evidence type="ECO:0000313" key="13">
    <source>
        <dbReference type="Proteomes" id="UP000057609"/>
    </source>
</evidence>
<comment type="function">
    <text evidence="10">Probably acts as a heme chaperone, transferring heme to an unknown acceptor. Binds one molecule of heme per monomer, possibly covalently. Binds 1 [4Fe-4S] cluster. The cluster is coordinated with 3 cysteines and an exchangeable S-adenosyl-L-methionine.</text>
</comment>
<dbReference type="CDD" id="cd01335">
    <property type="entry name" value="Radical_SAM"/>
    <property type="match status" value="1"/>
</dbReference>
<keyword evidence="9 10" id="KW-0143">Chaperone</keyword>
<comment type="subcellular location">
    <subcellularLocation>
        <location evidence="10">Cytoplasm</location>
    </subcellularLocation>
</comment>
<keyword evidence="7 10" id="KW-0408">Iron</keyword>
<dbReference type="GO" id="GO:0004109">
    <property type="term" value="F:coproporphyrinogen oxidase activity"/>
    <property type="evidence" value="ECO:0007669"/>
    <property type="project" value="InterPro"/>
</dbReference>
<keyword evidence="8 10" id="KW-0411">Iron-sulfur</keyword>
<evidence type="ECO:0000256" key="7">
    <source>
        <dbReference type="ARBA" id="ARBA00023004"/>
    </source>
</evidence>
<sequence length="383" mass="42095">MAEPRSLYIHIPFCVRKCRYCSFVSVADAPLSPKEYTDLLLREMALRAGCSPTPPRAPTLYLGGGTPSLLPPEEVGRIVEAAGRLWGLESGAEVTLEANPGTVTPASLTGYRAAGVNRLSLGVQSFDDRMLVTLGRLHSGREAREAFDAARRAGFDSVGIDLIHSLPAQDIGHWREELRCAATLSPEHLSAYGLTVEEGTPFARLEAEGGLLLPDEEGAARMFEETAEILAAHGYEHYEISNYARPGRRSRHNQVYWRREGYVGFGAGAHSFLPAPRPGIRWKNPDDLARYGSLLAAGGLPDEEIARLTTRDAMGEWLFLGLRLLDGVEIARFGEEFGTALETVYGGELERLRAAALLEFTDTRLRLTRRGVLLSNQVFARFL</sequence>
<gene>
    <name evidence="12" type="ORF">GPICK_16340</name>
</gene>
<accession>A0A0B5BKX9</accession>
<organism evidence="12 13">
    <name type="scientific">Geobacter pickeringii</name>
    <dbReference type="NCBI Taxonomy" id="345632"/>
    <lineage>
        <taxon>Bacteria</taxon>
        <taxon>Pseudomonadati</taxon>
        <taxon>Thermodesulfobacteriota</taxon>
        <taxon>Desulfuromonadia</taxon>
        <taxon>Geobacterales</taxon>
        <taxon>Geobacteraceae</taxon>
        <taxon>Geobacter</taxon>
    </lineage>
</organism>
<protein>
    <recommendedName>
        <fullName evidence="3 10">Heme chaperone HemW</fullName>
    </recommendedName>
</protein>
<dbReference type="PANTHER" id="PTHR13932">
    <property type="entry name" value="COPROPORPHYRINIGEN III OXIDASE"/>
    <property type="match status" value="1"/>
</dbReference>
<evidence type="ECO:0000256" key="3">
    <source>
        <dbReference type="ARBA" id="ARBA00017228"/>
    </source>
</evidence>
<dbReference type="SFLD" id="SFLDG01065">
    <property type="entry name" value="anaerobic_coproporphyrinogen-I"/>
    <property type="match status" value="1"/>
</dbReference>
<dbReference type="PANTHER" id="PTHR13932:SF5">
    <property type="entry name" value="RADICAL S-ADENOSYL METHIONINE DOMAIN-CONTAINING PROTEIN 1, MITOCHONDRIAL"/>
    <property type="match status" value="1"/>
</dbReference>
<evidence type="ECO:0000256" key="4">
    <source>
        <dbReference type="ARBA" id="ARBA00022617"/>
    </source>
</evidence>
<feature type="domain" description="Radical SAM core" evidence="11">
    <location>
        <begin position="1"/>
        <end position="236"/>
    </location>
</feature>
<dbReference type="InterPro" id="IPR007197">
    <property type="entry name" value="rSAM"/>
</dbReference>
<dbReference type="SFLD" id="SFLDS00029">
    <property type="entry name" value="Radical_SAM"/>
    <property type="match status" value="1"/>
</dbReference>
<evidence type="ECO:0000256" key="9">
    <source>
        <dbReference type="ARBA" id="ARBA00023186"/>
    </source>
</evidence>
<dbReference type="Pfam" id="PF06969">
    <property type="entry name" value="HemN_C"/>
    <property type="match status" value="1"/>
</dbReference>
<proteinExistence type="inferred from homology"/>
<name>A0A0B5BKX9_9BACT</name>
<keyword evidence="10" id="KW-0963">Cytoplasm</keyword>
<dbReference type="SFLD" id="SFLDF00562">
    <property type="entry name" value="HemN-like__clustered_with_heat"/>
    <property type="match status" value="1"/>
</dbReference>
<keyword evidence="13" id="KW-1185">Reference proteome</keyword>
<evidence type="ECO:0000256" key="8">
    <source>
        <dbReference type="ARBA" id="ARBA00023014"/>
    </source>
</evidence>
<comment type="cofactor">
    <cofactor evidence="1">
        <name>[4Fe-4S] cluster</name>
        <dbReference type="ChEBI" id="CHEBI:49883"/>
    </cofactor>
</comment>
<dbReference type="HOGENOM" id="CLU_027579_1_1_7"/>
<dbReference type="GO" id="GO:0046872">
    <property type="term" value="F:metal ion binding"/>
    <property type="evidence" value="ECO:0007669"/>
    <property type="project" value="UniProtKB-UniRule"/>
</dbReference>
<dbReference type="Proteomes" id="UP000057609">
    <property type="component" value="Chromosome"/>
</dbReference>